<reference evidence="4 5" key="1">
    <citation type="submission" date="2019-12" db="EMBL/GenBank/DDBJ databases">
        <title>The genome of Stappia indica PHM037.</title>
        <authorList>
            <person name="Kacar D."/>
            <person name="Galan B."/>
            <person name="Canedo L."/>
            <person name="Rodriguez P."/>
            <person name="de la Calle F."/>
            <person name="Garcia J.L."/>
        </authorList>
    </citation>
    <scope>NUCLEOTIDE SEQUENCE [LARGE SCALE GENOMIC DNA]</scope>
    <source>
        <strain evidence="4 5">PHM037</strain>
    </source>
</reference>
<dbReference type="InterPro" id="IPR026881">
    <property type="entry name" value="WYL_dom"/>
</dbReference>
<dbReference type="PANTHER" id="PTHR34580">
    <property type="match status" value="1"/>
</dbReference>
<feature type="domain" description="WYL" evidence="2">
    <location>
        <begin position="153"/>
        <end position="218"/>
    </location>
</feature>
<dbReference type="AlphaFoldDB" id="A0A857CAG1"/>
<dbReference type="Pfam" id="PF25583">
    <property type="entry name" value="WCX"/>
    <property type="match status" value="1"/>
</dbReference>
<dbReference type="KEGG" id="siw:GH266_15940"/>
<dbReference type="InterPro" id="IPR057727">
    <property type="entry name" value="WCX_dom"/>
</dbReference>
<name>A0A857CAG1_9HYPH</name>
<dbReference type="PANTHER" id="PTHR34580:SF1">
    <property type="entry name" value="PROTEIN PAFC"/>
    <property type="match status" value="1"/>
</dbReference>
<dbReference type="SUPFAM" id="SSF46785">
    <property type="entry name" value="Winged helix' DNA-binding domain"/>
    <property type="match status" value="1"/>
</dbReference>
<protein>
    <submittedName>
        <fullName evidence="4">WYL domain-containing protein</fullName>
    </submittedName>
</protein>
<dbReference type="Gene3D" id="1.10.10.10">
    <property type="entry name" value="Winged helix-like DNA-binding domain superfamily/Winged helix DNA-binding domain"/>
    <property type="match status" value="1"/>
</dbReference>
<dbReference type="PROSITE" id="PS52050">
    <property type="entry name" value="WYL"/>
    <property type="match status" value="1"/>
</dbReference>
<dbReference type="EMBL" id="CP046908">
    <property type="protein sequence ID" value="QGZ35848.1"/>
    <property type="molecule type" value="Genomic_DNA"/>
</dbReference>
<evidence type="ECO:0000259" key="1">
    <source>
        <dbReference type="Pfam" id="PF08279"/>
    </source>
</evidence>
<evidence type="ECO:0000313" key="4">
    <source>
        <dbReference type="EMBL" id="QGZ35848.1"/>
    </source>
</evidence>
<evidence type="ECO:0000259" key="2">
    <source>
        <dbReference type="Pfam" id="PF13280"/>
    </source>
</evidence>
<feature type="domain" description="Helix-turn-helix type 11" evidence="1">
    <location>
        <begin position="11"/>
        <end position="60"/>
    </location>
</feature>
<dbReference type="InterPro" id="IPR013196">
    <property type="entry name" value="HTH_11"/>
</dbReference>
<dbReference type="InterPro" id="IPR051534">
    <property type="entry name" value="CBASS_pafABC_assoc_protein"/>
</dbReference>
<dbReference type="RefSeq" id="WP_158194706.1">
    <property type="nucleotide sequence ID" value="NZ_CP046908.1"/>
</dbReference>
<evidence type="ECO:0000313" key="5">
    <source>
        <dbReference type="Proteomes" id="UP000435648"/>
    </source>
</evidence>
<sequence>MNAIERALGILLLLTGGQRSAVELAERFGVSVRTIYRDVDRLLALGIPVEAERGAEGGYRLARDYLQPPVALTRGETAALLVALALVRGLRATPLLSELDAAEAKLLASLPRAARELFAQGERIVGIECPPADIFHPEPDGTGEGDTQLAVDRFMQGLLASRRVRLTHENPYRGRSADYDMEPHGILFDRDRWYLFGHDVDLGSERLIRADRVQEIEVSGLAFRPRAALSVQSQIGRAWLSRAMRRWEGEGRVSRLLVTREQAARLQRDWYYRHAIFGAQHEETAQGAGHCLLEVRIPSTEAEVILPLVRWLGPGARLLSPDELRRQLAHELAAMAAEASAEEI</sequence>
<proteinExistence type="predicted"/>
<dbReference type="Pfam" id="PF08279">
    <property type="entry name" value="HTH_11"/>
    <property type="match status" value="1"/>
</dbReference>
<accession>A0A857CAG1</accession>
<feature type="domain" description="WCX" evidence="3">
    <location>
        <begin position="255"/>
        <end position="336"/>
    </location>
</feature>
<gene>
    <name evidence="4" type="ORF">GH266_15940</name>
</gene>
<dbReference type="InterPro" id="IPR036388">
    <property type="entry name" value="WH-like_DNA-bd_sf"/>
</dbReference>
<dbReference type="Pfam" id="PF13280">
    <property type="entry name" value="WYL"/>
    <property type="match status" value="1"/>
</dbReference>
<organism evidence="4 5">
    <name type="scientific">Stappia indica</name>
    <dbReference type="NCBI Taxonomy" id="538381"/>
    <lineage>
        <taxon>Bacteria</taxon>
        <taxon>Pseudomonadati</taxon>
        <taxon>Pseudomonadota</taxon>
        <taxon>Alphaproteobacteria</taxon>
        <taxon>Hyphomicrobiales</taxon>
        <taxon>Stappiaceae</taxon>
        <taxon>Stappia</taxon>
    </lineage>
</organism>
<dbReference type="InterPro" id="IPR036390">
    <property type="entry name" value="WH_DNA-bd_sf"/>
</dbReference>
<evidence type="ECO:0000259" key="3">
    <source>
        <dbReference type="Pfam" id="PF25583"/>
    </source>
</evidence>
<dbReference type="Proteomes" id="UP000435648">
    <property type="component" value="Chromosome"/>
</dbReference>
<dbReference type="OrthoDB" id="7173212at2"/>